<evidence type="ECO:0000256" key="2">
    <source>
        <dbReference type="ARBA" id="ARBA00023002"/>
    </source>
</evidence>
<protein>
    <submittedName>
        <fullName evidence="3">Oxidoreductase</fullName>
    </submittedName>
</protein>
<dbReference type="PANTHER" id="PTHR24320:SF148">
    <property type="entry name" value="NAD(P)-BINDING ROSSMANN-FOLD SUPERFAMILY PROTEIN"/>
    <property type="match status" value="1"/>
</dbReference>
<dbReference type="Pfam" id="PF00106">
    <property type="entry name" value="adh_short"/>
    <property type="match status" value="1"/>
</dbReference>
<sequence length="173" mass="17902">MKGKVCAVTGCNSGIGKEIALQLASWGARVAVLCRNEEEGKSLARQIHLQHQKERQEEGDPGQCGSACEEGGCVARFIKADLCSLQSLREAAAEVTDFCNSGNASAENSSADNSKGLDVLGAATPLLLAAAPRDTLKPGGYYAEGEEGIADSRATSLALQDATLAICEALTGM</sequence>
<dbReference type="Gene3D" id="3.40.50.720">
    <property type="entry name" value="NAD(P)-binding Rossmann-like Domain"/>
    <property type="match status" value="1"/>
</dbReference>
<dbReference type="AlphaFoldDB" id="A0A1D3D9P0"/>
<evidence type="ECO:0000313" key="3">
    <source>
        <dbReference type="EMBL" id="OEH80158.1"/>
    </source>
</evidence>
<dbReference type="InParanoid" id="A0A1D3D9P0"/>
<proteinExistence type="inferred from homology"/>
<dbReference type="EMBL" id="JROU02000180">
    <property type="protein sequence ID" value="OEH80158.1"/>
    <property type="molecule type" value="Genomic_DNA"/>
</dbReference>
<gene>
    <name evidence="3" type="ORF">cyc_01178</name>
</gene>
<dbReference type="Proteomes" id="UP000095192">
    <property type="component" value="Unassembled WGS sequence"/>
</dbReference>
<keyword evidence="4" id="KW-1185">Reference proteome</keyword>
<dbReference type="SUPFAM" id="SSF51735">
    <property type="entry name" value="NAD(P)-binding Rossmann-fold domains"/>
    <property type="match status" value="1"/>
</dbReference>
<dbReference type="InterPro" id="IPR002347">
    <property type="entry name" value="SDR_fam"/>
</dbReference>
<accession>A0A1D3D9P0</accession>
<dbReference type="VEuPathDB" id="ToxoDB:cyc_01178"/>
<comment type="similarity">
    <text evidence="1">Belongs to the short-chain dehydrogenases/reductases (SDR) family.</text>
</comment>
<dbReference type="PANTHER" id="PTHR24320">
    <property type="entry name" value="RETINOL DEHYDROGENASE"/>
    <property type="match status" value="1"/>
</dbReference>
<reference evidence="3 4" key="1">
    <citation type="journal article" date="2016" name="BMC Genomics">
        <title>Comparative genomics reveals Cyclospora cayetanensis possesses coccidia-like metabolism and invasion components but unique surface antigens.</title>
        <authorList>
            <person name="Liu S."/>
            <person name="Wang L."/>
            <person name="Zheng H."/>
            <person name="Xu Z."/>
            <person name="Roellig D.M."/>
            <person name="Li N."/>
            <person name="Frace M.A."/>
            <person name="Tang K."/>
            <person name="Arrowood M.J."/>
            <person name="Moss D.M."/>
            <person name="Zhang L."/>
            <person name="Feng Y."/>
            <person name="Xiao L."/>
        </authorList>
    </citation>
    <scope>NUCLEOTIDE SEQUENCE [LARGE SCALE GENOMIC DNA]</scope>
    <source>
        <strain evidence="3 4">CHN_HEN01</strain>
    </source>
</reference>
<evidence type="ECO:0000313" key="4">
    <source>
        <dbReference type="Proteomes" id="UP000095192"/>
    </source>
</evidence>
<keyword evidence="2" id="KW-0560">Oxidoreductase</keyword>
<name>A0A1D3D9P0_9EIME</name>
<evidence type="ECO:0000256" key="1">
    <source>
        <dbReference type="ARBA" id="ARBA00006484"/>
    </source>
</evidence>
<dbReference type="InterPro" id="IPR036291">
    <property type="entry name" value="NAD(P)-bd_dom_sf"/>
</dbReference>
<dbReference type="GO" id="GO:0016491">
    <property type="term" value="F:oxidoreductase activity"/>
    <property type="evidence" value="ECO:0007669"/>
    <property type="project" value="UniProtKB-KW"/>
</dbReference>
<dbReference type="VEuPathDB" id="ToxoDB:LOC34618236"/>
<comment type="caution">
    <text evidence="3">The sequence shown here is derived from an EMBL/GenBank/DDBJ whole genome shotgun (WGS) entry which is preliminary data.</text>
</comment>
<organism evidence="3 4">
    <name type="scientific">Cyclospora cayetanensis</name>
    <dbReference type="NCBI Taxonomy" id="88456"/>
    <lineage>
        <taxon>Eukaryota</taxon>
        <taxon>Sar</taxon>
        <taxon>Alveolata</taxon>
        <taxon>Apicomplexa</taxon>
        <taxon>Conoidasida</taxon>
        <taxon>Coccidia</taxon>
        <taxon>Eucoccidiorida</taxon>
        <taxon>Eimeriorina</taxon>
        <taxon>Eimeriidae</taxon>
        <taxon>Cyclospora</taxon>
    </lineage>
</organism>